<keyword evidence="2" id="KW-1185">Reference proteome</keyword>
<protein>
    <submittedName>
        <fullName evidence="1">Alpha/beta-hydrolase</fullName>
    </submittedName>
</protein>
<accession>A0ACB8RFK6</accession>
<dbReference type="Proteomes" id="UP000814033">
    <property type="component" value="Unassembled WGS sequence"/>
</dbReference>
<organism evidence="1 2">
    <name type="scientific">Auriscalpium vulgare</name>
    <dbReference type="NCBI Taxonomy" id="40419"/>
    <lineage>
        <taxon>Eukaryota</taxon>
        <taxon>Fungi</taxon>
        <taxon>Dikarya</taxon>
        <taxon>Basidiomycota</taxon>
        <taxon>Agaricomycotina</taxon>
        <taxon>Agaricomycetes</taxon>
        <taxon>Russulales</taxon>
        <taxon>Auriscalpiaceae</taxon>
        <taxon>Auriscalpium</taxon>
    </lineage>
</organism>
<name>A0ACB8RFK6_9AGAM</name>
<proteinExistence type="predicted"/>
<evidence type="ECO:0000313" key="1">
    <source>
        <dbReference type="EMBL" id="KAI0042873.1"/>
    </source>
</evidence>
<comment type="caution">
    <text evidence="1">The sequence shown here is derived from an EMBL/GenBank/DDBJ whole genome shotgun (WGS) entry which is preliminary data.</text>
</comment>
<evidence type="ECO:0000313" key="2">
    <source>
        <dbReference type="Proteomes" id="UP000814033"/>
    </source>
</evidence>
<reference evidence="1" key="1">
    <citation type="submission" date="2021-02" db="EMBL/GenBank/DDBJ databases">
        <authorList>
            <consortium name="DOE Joint Genome Institute"/>
            <person name="Ahrendt S."/>
            <person name="Looney B.P."/>
            <person name="Miyauchi S."/>
            <person name="Morin E."/>
            <person name="Drula E."/>
            <person name="Courty P.E."/>
            <person name="Chicoki N."/>
            <person name="Fauchery L."/>
            <person name="Kohler A."/>
            <person name="Kuo A."/>
            <person name="Labutti K."/>
            <person name="Pangilinan J."/>
            <person name="Lipzen A."/>
            <person name="Riley R."/>
            <person name="Andreopoulos W."/>
            <person name="He G."/>
            <person name="Johnson J."/>
            <person name="Barry K.W."/>
            <person name="Grigoriev I.V."/>
            <person name="Nagy L."/>
            <person name="Hibbett D."/>
            <person name="Henrissat B."/>
            <person name="Matheny P.B."/>
            <person name="Labbe J."/>
            <person name="Martin F."/>
        </authorList>
    </citation>
    <scope>NUCLEOTIDE SEQUENCE</scope>
    <source>
        <strain evidence="1">FP105234-sp</strain>
    </source>
</reference>
<sequence>MTSTPKVTEGEAPFSWPAANKPLTTYYKITGDLSTSTRPPLIVLHGGPGISHIYLTPFADLAAAHGIPVILYDQIGNGRSTHLRERAGDGAFWTDALFVAQLDALIAALGVAEYDLAGHSWGGMLAARFAVRRPQGLRRLVIASSPADMHTWVKVQNELLKEMPEDVQESLRKHEAAGTTDTEEYKAAVEKFYARHLCRLNPLPDDVQAVEKVIEDDPTVYLTMFVHPLRWLRRISF</sequence>
<gene>
    <name evidence="1" type="ORF">FA95DRAFT_1563884</name>
</gene>
<reference evidence="1" key="2">
    <citation type="journal article" date="2022" name="New Phytol.">
        <title>Evolutionary transition to the ectomycorrhizal habit in the genomes of a hyperdiverse lineage of mushroom-forming fungi.</title>
        <authorList>
            <person name="Looney B."/>
            <person name="Miyauchi S."/>
            <person name="Morin E."/>
            <person name="Drula E."/>
            <person name="Courty P.E."/>
            <person name="Kohler A."/>
            <person name="Kuo A."/>
            <person name="LaButti K."/>
            <person name="Pangilinan J."/>
            <person name="Lipzen A."/>
            <person name="Riley R."/>
            <person name="Andreopoulos W."/>
            <person name="He G."/>
            <person name="Johnson J."/>
            <person name="Nolan M."/>
            <person name="Tritt A."/>
            <person name="Barry K.W."/>
            <person name="Grigoriev I.V."/>
            <person name="Nagy L.G."/>
            <person name="Hibbett D."/>
            <person name="Henrissat B."/>
            <person name="Matheny P.B."/>
            <person name="Labbe J."/>
            <person name="Martin F.M."/>
        </authorList>
    </citation>
    <scope>NUCLEOTIDE SEQUENCE</scope>
    <source>
        <strain evidence="1">FP105234-sp</strain>
    </source>
</reference>
<dbReference type="EMBL" id="MU276044">
    <property type="protein sequence ID" value="KAI0042873.1"/>
    <property type="molecule type" value="Genomic_DNA"/>
</dbReference>